<dbReference type="SUPFAM" id="SSF161098">
    <property type="entry name" value="MetI-like"/>
    <property type="match status" value="1"/>
</dbReference>
<keyword evidence="3" id="KW-1003">Cell membrane</keyword>
<evidence type="ECO:0000256" key="2">
    <source>
        <dbReference type="ARBA" id="ARBA00022448"/>
    </source>
</evidence>
<comment type="similarity">
    <text evidence="7">Belongs to the binding-protein-dependent transport system permease family.</text>
</comment>
<dbReference type="CDD" id="cd06261">
    <property type="entry name" value="TM_PBP2"/>
    <property type="match status" value="1"/>
</dbReference>
<comment type="subcellular location">
    <subcellularLocation>
        <location evidence="1 7">Cell membrane</location>
        <topology evidence="1 7">Multi-pass membrane protein</topology>
    </subcellularLocation>
</comment>
<feature type="transmembrane region" description="Helical" evidence="7">
    <location>
        <begin position="104"/>
        <end position="127"/>
    </location>
</feature>
<keyword evidence="5 7" id="KW-1133">Transmembrane helix</keyword>
<feature type="region of interest" description="Disordered" evidence="8">
    <location>
        <begin position="1"/>
        <end position="29"/>
    </location>
</feature>
<keyword evidence="11" id="KW-1185">Reference proteome</keyword>
<evidence type="ECO:0000313" key="11">
    <source>
        <dbReference type="Proteomes" id="UP000617402"/>
    </source>
</evidence>
<evidence type="ECO:0000256" key="7">
    <source>
        <dbReference type="RuleBase" id="RU363032"/>
    </source>
</evidence>
<protein>
    <submittedName>
        <fullName evidence="10">ABC transporter permease</fullName>
    </submittedName>
</protein>
<accession>A0ABR7T713</accession>
<dbReference type="RefSeq" id="WP_188040939.1">
    <property type="nucleotide sequence ID" value="NZ_JACVHF010000014.1"/>
</dbReference>
<dbReference type="Pfam" id="PF00528">
    <property type="entry name" value="BPD_transp_1"/>
    <property type="match status" value="1"/>
</dbReference>
<dbReference type="PROSITE" id="PS50928">
    <property type="entry name" value="ABC_TM1"/>
    <property type="match status" value="1"/>
</dbReference>
<evidence type="ECO:0000259" key="9">
    <source>
        <dbReference type="PROSITE" id="PS50928"/>
    </source>
</evidence>
<evidence type="ECO:0000313" key="10">
    <source>
        <dbReference type="EMBL" id="MBC9785486.1"/>
    </source>
</evidence>
<feature type="transmembrane region" description="Helical" evidence="7">
    <location>
        <begin position="258"/>
        <end position="277"/>
    </location>
</feature>
<name>A0ABR7T713_HELCL</name>
<dbReference type="EMBL" id="JACVHF010000014">
    <property type="protein sequence ID" value="MBC9785486.1"/>
    <property type="molecule type" value="Genomic_DNA"/>
</dbReference>
<feature type="transmembrane region" description="Helical" evidence="7">
    <location>
        <begin position="163"/>
        <end position="182"/>
    </location>
</feature>
<comment type="caution">
    <text evidence="10">The sequence shown here is derived from an EMBL/GenBank/DDBJ whole genome shotgun (WGS) entry which is preliminary data.</text>
</comment>
<organism evidence="10 11">
    <name type="scientific">Heliobacterium chlorum</name>
    <dbReference type="NCBI Taxonomy" id="2698"/>
    <lineage>
        <taxon>Bacteria</taxon>
        <taxon>Bacillati</taxon>
        <taxon>Bacillota</taxon>
        <taxon>Clostridia</taxon>
        <taxon>Eubacteriales</taxon>
        <taxon>Heliobacteriaceae</taxon>
        <taxon>Heliobacterium</taxon>
    </lineage>
</organism>
<dbReference type="PANTHER" id="PTHR30151:SF39">
    <property type="entry name" value="ABC TRANSPORTER PERMEASE PROTEIN"/>
    <property type="match status" value="1"/>
</dbReference>
<dbReference type="PANTHER" id="PTHR30151">
    <property type="entry name" value="ALKANE SULFONATE ABC TRANSPORTER-RELATED, MEMBRANE SUBUNIT"/>
    <property type="match status" value="1"/>
</dbReference>
<keyword evidence="4 7" id="KW-0812">Transmembrane</keyword>
<feature type="compositionally biased region" description="Basic and acidic residues" evidence="8">
    <location>
        <begin position="7"/>
        <end position="16"/>
    </location>
</feature>
<reference evidence="10 11" key="1">
    <citation type="submission" date="2020-07" db="EMBL/GenBank/DDBJ databases">
        <title>Draft whole-genome sequence of Heliobacterium chlorum DSM 3682, type strain.</title>
        <authorList>
            <person name="Kyndt J.A."/>
            <person name="Meyer T.E."/>
            <person name="Imhoff J.F."/>
        </authorList>
    </citation>
    <scope>NUCLEOTIDE SEQUENCE [LARGE SCALE GENOMIC DNA]</scope>
    <source>
        <strain evidence="10 11">DSM 3682</strain>
    </source>
</reference>
<feature type="transmembrane region" description="Helical" evidence="7">
    <location>
        <begin position="39"/>
        <end position="60"/>
    </location>
</feature>
<dbReference type="Proteomes" id="UP000617402">
    <property type="component" value="Unassembled WGS sequence"/>
</dbReference>
<dbReference type="Gene3D" id="1.10.3720.10">
    <property type="entry name" value="MetI-like"/>
    <property type="match status" value="1"/>
</dbReference>
<keyword evidence="2 7" id="KW-0813">Transport</keyword>
<keyword evidence="6 7" id="KW-0472">Membrane</keyword>
<evidence type="ECO:0000256" key="5">
    <source>
        <dbReference type="ARBA" id="ARBA00022989"/>
    </source>
</evidence>
<feature type="transmembrane region" description="Helical" evidence="7">
    <location>
        <begin position="226"/>
        <end position="246"/>
    </location>
</feature>
<evidence type="ECO:0000256" key="4">
    <source>
        <dbReference type="ARBA" id="ARBA00022692"/>
    </source>
</evidence>
<proteinExistence type="inferred from homology"/>
<dbReference type="InterPro" id="IPR035906">
    <property type="entry name" value="MetI-like_sf"/>
</dbReference>
<evidence type="ECO:0000256" key="8">
    <source>
        <dbReference type="SAM" id="MobiDB-lite"/>
    </source>
</evidence>
<evidence type="ECO:0000256" key="1">
    <source>
        <dbReference type="ARBA" id="ARBA00004651"/>
    </source>
</evidence>
<gene>
    <name evidence="10" type="ORF">H1S01_13315</name>
</gene>
<evidence type="ECO:0000256" key="6">
    <source>
        <dbReference type="ARBA" id="ARBA00023136"/>
    </source>
</evidence>
<feature type="domain" description="ABC transmembrane type-1" evidence="9">
    <location>
        <begin position="97"/>
        <end position="281"/>
    </location>
</feature>
<dbReference type="InterPro" id="IPR000515">
    <property type="entry name" value="MetI-like"/>
</dbReference>
<evidence type="ECO:0000256" key="3">
    <source>
        <dbReference type="ARBA" id="ARBA00022475"/>
    </source>
</evidence>
<sequence length="290" mass="31846">MSITDGLRPDESRLKDSLPSAGTSSVSSRRKNDSSLLQLYQGAAQWTVGILVPAFLVILWEGFAQAGLLPPNMLPAPSKVLLTIVDLYSRGELVDHIGITLYRVFAGFLIGTFTATVLGISTGYSPLFRRLFDPLLQGLRNIPSMAWVPLFLLWMGIEETSKIMLIAVGVFFPVYLNLMTGLQNVDRKLVEVGRVYGLRGLQLIRRIYLPATIPAYMTGLRSGLGLGWMFVVAAEIMGASKGLGYLMTDGQMTGRPAIILGSIILFAVFGKLTDMIVEMLAERLVSWQKQ</sequence>